<keyword evidence="1" id="KW-0812">Transmembrane</keyword>
<keyword evidence="1" id="KW-0472">Membrane</keyword>
<keyword evidence="1" id="KW-1133">Transmembrane helix</keyword>
<accession>A0A1L9C5B5</accession>
<reference evidence="2 3" key="1">
    <citation type="submission" date="2014-12" db="EMBL/GenBank/DDBJ databases">
        <title>The genome sequence of Methanohalophilus portucalensis strain FDF1.</title>
        <authorList>
            <person name="Lai M.-C."/>
            <person name="Lai S.-J."/>
        </authorList>
    </citation>
    <scope>NUCLEOTIDE SEQUENCE [LARGE SCALE GENOMIC DNA]</scope>
    <source>
        <strain evidence="2 3">FDF-1</strain>
    </source>
</reference>
<proteinExistence type="predicted"/>
<gene>
    <name evidence="2" type="ORF">MPF_0459</name>
</gene>
<evidence type="ECO:0000313" key="2">
    <source>
        <dbReference type="EMBL" id="OJH49671.1"/>
    </source>
</evidence>
<dbReference type="AlphaFoldDB" id="A0A1L9C5B5"/>
<feature type="transmembrane region" description="Helical" evidence="1">
    <location>
        <begin position="85"/>
        <end position="108"/>
    </location>
</feature>
<feature type="transmembrane region" description="Helical" evidence="1">
    <location>
        <begin position="49"/>
        <end position="73"/>
    </location>
</feature>
<protein>
    <submittedName>
        <fullName evidence="2">Uncharacterized protein</fullName>
    </submittedName>
</protein>
<sequence length="154" mass="16862">MLPMSVIGFKVFKSRNVAGLPLILCSCVIGVWAIILHSNLNLGFENELYFSQGIAVVMLILLLVAMPVSFYTYARSVGCDNTRNLKIILVFSAINGLVLVYNGLIGAFGIHSEIIGFLFFPFLLVIGPVLGGLYVWEVMSMNIGKDENKKEADA</sequence>
<comment type="caution">
    <text evidence="2">The sequence shown here is derived from an EMBL/GenBank/DDBJ whole genome shotgun (WGS) entry which is preliminary data.</text>
</comment>
<name>A0A1L9C5B5_9EURY</name>
<evidence type="ECO:0000313" key="3">
    <source>
        <dbReference type="Proteomes" id="UP000185713"/>
    </source>
</evidence>
<dbReference type="Proteomes" id="UP000185713">
    <property type="component" value="Unassembled WGS sequence"/>
</dbReference>
<feature type="transmembrane region" description="Helical" evidence="1">
    <location>
        <begin position="114"/>
        <end position="136"/>
    </location>
</feature>
<dbReference type="EMBL" id="JWTK01000002">
    <property type="protein sequence ID" value="OJH49671.1"/>
    <property type="molecule type" value="Genomic_DNA"/>
</dbReference>
<evidence type="ECO:0000256" key="1">
    <source>
        <dbReference type="SAM" id="Phobius"/>
    </source>
</evidence>
<organism evidence="2 3">
    <name type="scientific">Methanohalophilus portucalensis FDF-1</name>
    <dbReference type="NCBI Taxonomy" id="523843"/>
    <lineage>
        <taxon>Archaea</taxon>
        <taxon>Methanobacteriati</taxon>
        <taxon>Methanobacteriota</taxon>
        <taxon>Stenosarchaea group</taxon>
        <taxon>Methanomicrobia</taxon>
        <taxon>Methanosarcinales</taxon>
        <taxon>Methanosarcinaceae</taxon>
        <taxon>Methanohalophilus</taxon>
    </lineage>
</organism>